<sequence>MNLSIEQFEYIEAYLQGQLSEEKKQVFEASLDLDAELKKEVETQRQLRLGLQVIGVQKRLKEAHQRYLDNLDDTEKQEEEGNNVRPLSQPKTRQISWTNWAVAASIALVMSFGWLYKTQYYLSSEVIVFAAEQERKLAIDFRGEANTVDKQKLTIEKAQWLMALVKIKTKDKKEAKRLLTKIAETDGHSFQEDAKTLLYKM</sequence>
<evidence type="ECO:0000313" key="1">
    <source>
        <dbReference type="EMBL" id="TDE08293.1"/>
    </source>
</evidence>
<organism evidence="1 2">
    <name type="scientific">Dyadobacter psychrotolerans</name>
    <dbReference type="NCBI Taxonomy" id="2541721"/>
    <lineage>
        <taxon>Bacteria</taxon>
        <taxon>Pseudomonadati</taxon>
        <taxon>Bacteroidota</taxon>
        <taxon>Cytophagia</taxon>
        <taxon>Cytophagales</taxon>
        <taxon>Spirosomataceae</taxon>
        <taxon>Dyadobacter</taxon>
    </lineage>
</organism>
<accession>A0A4R5DDE8</accession>
<dbReference type="OrthoDB" id="1451921at2"/>
<dbReference type="RefSeq" id="WP_131962931.1">
    <property type="nucleotide sequence ID" value="NZ_SMFL01000027.1"/>
</dbReference>
<dbReference type="EMBL" id="SMFL01000027">
    <property type="protein sequence ID" value="TDE08293.1"/>
    <property type="molecule type" value="Genomic_DNA"/>
</dbReference>
<name>A0A4R5DDE8_9BACT</name>
<protein>
    <submittedName>
        <fullName evidence="1">Uncharacterized protein</fullName>
    </submittedName>
</protein>
<keyword evidence="2" id="KW-1185">Reference proteome</keyword>
<reference evidence="1 2" key="1">
    <citation type="submission" date="2019-03" db="EMBL/GenBank/DDBJ databases">
        <title>Dyadobacter AR-3-6 sp. nov., isolated from arctic soil.</title>
        <authorList>
            <person name="Chaudhary D.K."/>
        </authorList>
    </citation>
    <scope>NUCLEOTIDE SEQUENCE [LARGE SCALE GENOMIC DNA]</scope>
    <source>
        <strain evidence="1 2">AR-3-6</strain>
    </source>
</reference>
<dbReference type="AlphaFoldDB" id="A0A4R5DDE8"/>
<comment type="caution">
    <text evidence="1">The sequence shown here is derived from an EMBL/GenBank/DDBJ whole genome shotgun (WGS) entry which is preliminary data.</text>
</comment>
<evidence type="ECO:0000313" key="2">
    <source>
        <dbReference type="Proteomes" id="UP000294850"/>
    </source>
</evidence>
<proteinExistence type="predicted"/>
<dbReference type="Proteomes" id="UP000294850">
    <property type="component" value="Unassembled WGS sequence"/>
</dbReference>
<gene>
    <name evidence="1" type="ORF">E0F88_32860</name>
</gene>